<organism evidence="2 3">
    <name type="scientific">Corallococcus macrosporus</name>
    <dbReference type="NCBI Taxonomy" id="35"/>
    <lineage>
        <taxon>Bacteria</taxon>
        <taxon>Pseudomonadati</taxon>
        <taxon>Myxococcota</taxon>
        <taxon>Myxococcia</taxon>
        <taxon>Myxococcales</taxon>
        <taxon>Cystobacterineae</taxon>
        <taxon>Myxococcaceae</taxon>
        <taxon>Corallococcus</taxon>
    </lineage>
</organism>
<keyword evidence="3" id="KW-1185">Reference proteome</keyword>
<feature type="signal peptide" evidence="1">
    <location>
        <begin position="1"/>
        <end position="19"/>
    </location>
</feature>
<name>A0ABS3DPR6_9BACT</name>
<reference evidence="2 3" key="1">
    <citation type="submission" date="2021-02" db="EMBL/GenBank/DDBJ databases">
        <title>De Novo genome assembly of isolated myxobacteria.</title>
        <authorList>
            <person name="Stevens D.C."/>
        </authorList>
    </citation>
    <scope>NUCLEOTIDE SEQUENCE [LARGE SCALE GENOMIC DNA]</scope>
    <source>
        <strain evidence="2 3">ATCC 29039</strain>
    </source>
</reference>
<evidence type="ECO:0000313" key="3">
    <source>
        <dbReference type="Proteomes" id="UP000664052"/>
    </source>
</evidence>
<dbReference type="Proteomes" id="UP000664052">
    <property type="component" value="Unassembled WGS sequence"/>
</dbReference>
<proteinExistence type="predicted"/>
<evidence type="ECO:0000256" key="1">
    <source>
        <dbReference type="SAM" id="SignalP"/>
    </source>
</evidence>
<gene>
    <name evidence="2" type="ORF">JYK02_38050</name>
</gene>
<protein>
    <recommendedName>
        <fullName evidence="4">Peptidase C-terminal archaeal/bacterial domain-containing protein</fullName>
    </recommendedName>
</protein>
<sequence length="317" mass="33702">MRSTLLKSCLTVLFFCVTACGGSPGPQTPAAVDVGEHVQSVLSPPAPPTSGNIVDSTAYLGPVSLPGSVQAQFTTGPQAFSFSFQAPAGKTLRLEVTHLGSSMYLDTGLFVYGPRDAAGSYGTTPVAQDDDSGYGQLSKIATLTLAQGGEYLAVVSTGTGAGKRFRLELGDPASAPASYTLRLGEEALPPDIYALEREAYWGCDGGCDGELHVYAFPWSYAGEPTLAMATRTAQVQQIIADSWLSPTGVIPYADLEPRMEIAYQRLHPALLSTYGNGTEDVQVATYESGYGGGIFRLFVILFPQSHKVVTLWQDHWL</sequence>
<evidence type="ECO:0008006" key="4">
    <source>
        <dbReference type="Google" id="ProtNLM"/>
    </source>
</evidence>
<accession>A0ABS3DPR6</accession>
<keyword evidence="1" id="KW-0732">Signal</keyword>
<dbReference type="Gene3D" id="2.60.120.380">
    <property type="match status" value="1"/>
</dbReference>
<dbReference type="EMBL" id="JAFIMU010000017">
    <property type="protein sequence ID" value="MBN8233336.1"/>
    <property type="molecule type" value="Genomic_DNA"/>
</dbReference>
<feature type="chain" id="PRO_5047486867" description="Peptidase C-terminal archaeal/bacterial domain-containing protein" evidence="1">
    <location>
        <begin position="20"/>
        <end position="317"/>
    </location>
</feature>
<comment type="caution">
    <text evidence="2">The sequence shown here is derived from an EMBL/GenBank/DDBJ whole genome shotgun (WGS) entry which is preliminary data.</text>
</comment>
<dbReference type="RefSeq" id="WP_207057864.1">
    <property type="nucleotide sequence ID" value="NZ_JAFIMU010000017.1"/>
</dbReference>
<evidence type="ECO:0000313" key="2">
    <source>
        <dbReference type="EMBL" id="MBN8233336.1"/>
    </source>
</evidence>